<reference evidence="2 3" key="1">
    <citation type="submission" date="2018-12" db="EMBL/GenBank/DDBJ databases">
        <title>Flammeovirga pectinis sp. nov., isolated from the gut of the Korean scallop, Patinopecten yessoensis.</title>
        <authorList>
            <person name="Bae J.-W."/>
            <person name="Jeong Y.-S."/>
            <person name="Kang W."/>
        </authorList>
    </citation>
    <scope>NUCLEOTIDE SEQUENCE [LARGE SCALE GENOMIC DNA]</scope>
    <source>
        <strain evidence="2 3">L12M1</strain>
    </source>
</reference>
<dbReference type="InterPro" id="IPR002938">
    <property type="entry name" value="FAD-bd"/>
</dbReference>
<keyword evidence="3" id="KW-1185">Reference proteome</keyword>
<dbReference type="PRINTS" id="PR00420">
    <property type="entry name" value="RNGMNOXGNASE"/>
</dbReference>
<dbReference type="EMBL" id="CP034563">
    <property type="protein sequence ID" value="AZQ65320.1"/>
    <property type="molecule type" value="Genomic_DNA"/>
</dbReference>
<dbReference type="RefSeq" id="WP_126619923.1">
    <property type="nucleotide sequence ID" value="NZ_CP034563.1"/>
</dbReference>
<dbReference type="PANTHER" id="PTHR42685:SF22">
    <property type="entry name" value="CONDITIONED MEDIUM FACTOR RECEPTOR 1"/>
    <property type="match status" value="1"/>
</dbReference>
<dbReference type="PANTHER" id="PTHR42685">
    <property type="entry name" value="GERANYLGERANYL DIPHOSPHATE REDUCTASE"/>
    <property type="match status" value="1"/>
</dbReference>
<gene>
    <name evidence="2" type="ORF">EI427_24195</name>
</gene>
<dbReference type="OrthoDB" id="1142316at2"/>
<dbReference type="KEGG" id="fll:EI427_24195"/>
<organism evidence="2 3">
    <name type="scientific">Flammeovirga pectinis</name>
    <dbReference type="NCBI Taxonomy" id="2494373"/>
    <lineage>
        <taxon>Bacteria</taxon>
        <taxon>Pseudomonadati</taxon>
        <taxon>Bacteroidota</taxon>
        <taxon>Cytophagia</taxon>
        <taxon>Cytophagales</taxon>
        <taxon>Flammeovirgaceae</taxon>
        <taxon>Flammeovirga</taxon>
    </lineage>
</organism>
<name>A0A3S9PAT4_9BACT</name>
<dbReference type="Pfam" id="PF01494">
    <property type="entry name" value="FAD_binding_3"/>
    <property type="match status" value="1"/>
</dbReference>
<protein>
    <submittedName>
        <fullName evidence="2">FAD-binding protein</fullName>
    </submittedName>
</protein>
<evidence type="ECO:0000259" key="1">
    <source>
        <dbReference type="Pfam" id="PF01494"/>
    </source>
</evidence>
<dbReference type="AlphaFoldDB" id="A0A3S9PAT4"/>
<dbReference type="SUPFAM" id="SSF51905">
    <property type="entry name" value="FAD/NAD(P)-binding domain"/>
    <property type="match status" value="1"/>
</dbReference>
<dbReference type="Proteomes" id="UP000267268">
    <property type="component" value="Chromosome 2"/>
</dbReference>
<sequence length="377" mass="42470">MNNSFDVIVIGGGLGGLTLSIQLAELGWKVQLIEQKSYPMHRVCGEYVAEEAWGFLTRIGINTASLHLPIIDKLKVSAVNGEYLTANLTSGGRGISRFLLDDLLYQKAIEKGVKVITNTKVLGVQQISKNWDVETKDTIFKAKAVIGAFGKRSNLDKFFRRKYLEENLTNTRLKNFVGVKYHLKGELASDIIELHNFSGGYCGISKVENDIICMCFLAKGSYLKEAHSLEEMEQKYLSENPFLNKYLKYERVWDKPLSIAKVDFSQKSISENTIPMLGDAAGIIAPLCGNGMTMAMQASVFLTPLMDSYLKEEISWEQMTDIYHKTWQTTFGKRLFTGRVIQRFFGNSLTTNLLIKFLNNSSYLTKTLIKSTHGEVF</sequence>
<accession>A0A3S9PAT4</accession>
<dbReference type="InterPro" id="IPR036188">
    <property type="entry name" value="FAD/NAD-bd_sf"/>
</dbReference>
<evidence type="ECO:0000313" key="2">
    <source>
        <dbReference type="EMBL" id="AZQ65320.1"/>
    </source>
</evidence>
<evidence type="ECO:0000313" key="3">
    <source>
        <dbReference type="Proteomes" id="UP000267268"/>
    </source>
</evidence>
<dbReference type="InterPro" id="IPR050407">
    <property type="entry name" value="Geranylgeranyl_reductase"/>
</dbReference>
<proteinExistence type="predicted"/>
<dbReference type="GO" id="GO:0071949">
    <property type="term" value="F:FAD binding"/>
    <property type="evidence" value="ECO:0007669"/>
    <property type="project" value="InterPro"/>
</dbReference>
<feature type="domain" description="FAD-binding" evidence="1">
    <location>
        <begin position="5"/>
        <end position="313"/>
    </location>
</feature>
<dbReference type="Gene3D" id="3.50.50.60">
    <property type="entry name" value="FAD/NAD(P)-binding domain"/>
    <property type="match status" value="1"/>
</dbReference>